<sequence length="88" mass="10588">MEAFDNKENISPFSVQKLIPNSSKSKFRKRKFRRALKDITNSVAFERFHRSDSVSSQEIVCRKRKEIDEIVDSLQRKHCLKMLRRDFR</sequence>
<reference evidence="1" key="1">
    <citation type="journal article" date="2012" name="Nature">
        <title>The tomato genome sequence provides insights into fleshy fruit evolution.</title>
        <authorList>
            <consortium name="Tomato Genome Consortium"/>
        </authorList>
    </citation>
    <scope>NUCLEOTIDE SEQUENCE [LARGE SCALE GENOMIC DNA]</scope>
    <source>
        <strain evidence="1">cv. Heinz 1706</strain>
    </source>
</reference>
<dbReference type="Gramene" id="Solyc07g053390.1.1">
    <property type="protein sequence ID" value="Solyc07g053390.1.1.1"/>
    <property type="gene ID" value="Solyc07g053390.1"/>
</dbReference>
<dbReference type="InParanoid" id="A0A3Q7HF20"/>
<evidence type="ECO:0000313" key="2">
    <source>
        <dbReference type="Proteomes" id="UP000004994"/>
    </source>
</evidence>
<evidence type="ECO:0000313" key="1">
    <source>
        <dbReference type="EnsemblPlants" id="Solyc07g053390.1.1.1"/>
    </source>
</evidence>
<organism evidence="1">
    <name type="scientific">Solanum lycopersicum</name>
    <name type="common">Tomato</name>
    <name type="synonym">Lycopersicon esculentum</name>
    <dbReference type="NCBI Taxonomy" id="4081"/>
    <lineage>
        <taxon>Eukaryota</taxon>
        <taxon>Viridiplantae</taxon>
        <taxon>Streptophyta</taxon>
        <taxon>Embryophyta</taxon>
        <taxon>Tracheophyta</taxon>
        <taxon>Spermatophyta</taxon>
        <taxon>Magnoliopsida</taxon>
        <taxon>eudicotyledons</taxon>
        <taxon>Gunneridae</taxon>
        <taxon>Pentapetalae</taxon>
        <taxon>asterids</taxon>
        <taxon>lamiids</taxon>
        <taxon>Solanales</taxon>
        <taxon>Solanaceae</taxon>
        <taxon>Solanoideae</taxon>
        <taxon>Solaneae</taxon>
        <taxon>Solanum</taxon>
        <taxon>Solanum subgen. Lycopersicon</taxon>
    </lineage>
</organism>
<accession>A0A3Q7HF20</accession>
<dbReference type="Proteomes" id="UP000004994">
    <property type="component" value="Chromosome 7"/>
</dbReference>
<dbReference type="AlphaFoldDB" id="A0A3Q7HF20"/>
<dbReference type="PaxDb" id="4081-Solyc07g053390.1.1"/>
<name>A0A3Q7HF20_SOLLC</name>
<protein>
    <submittedName>
        <fullName evidence="1">Uncharacterized protein</fullName>
    </submittedName>
</protein>
<proteinExistence type="predicted"/>
<dbReference type="EnsemblPlants" id="Solyc07g053390.1.1">
    <property type="protein sequence ID" value="Solyc07g053390.1.1.1"/>
    <property type="gene ID" value="Solyc07g053390.1"/>
</dbReference>
<keyword evidence="2" id="KW-1185">Reference proteome</keyword>
<dbReference type="OMA" id="MEAFDNK"/>
<reference evidence="1" key="2">
    <citation type="submission" date="2019-01" db="UniProtKB">
        <authorList>
            <consortium name="EnsemblPlants"/>
        </authorList>
    </citation>
    <scope>IDENTIFICATION</scope>
    <source>
        <strain evidence="1">cv. Heinz 1706</strain>
    </source>
</reference>